<evidence type="ECO:0000313" key="5">
    <source>
        <dbReference type="EMBL" id="VFK07443.1"/>
    </source>
</evidence>
<dbReference type="FunFam" id="3.30.300.30:FF:000008">
    <property type="entry name" value="2,3-dihydroxybenzoate-AMP ligase"/>
    <property type="match status" value="1"/>
</dbReference>
<sequence length="526" mass="57924">MTQFTQLSGQANLYALFASRFPRDSSRTCIETPAGKQWSYGDLERETALFANFLGILDLRKGDRVAALVEKSPEALFLYLACLRSGLIYLPLNTAYQPSEIDYFLSDAEPKAIVCRPEALEPISELAAQRGIEHILTLDEQGAETLPDRAKGFSDSGFDTVPCEEEDVAAILYTSGTTGRPKGAMLTHGNLASNALALHEAWRWTSSDVLLHALPLFHVHGLFVACHGALLSGARIILLPRFDVESVLAQLPRATVFMGVPTYYNRLLLEPEFSAHVCAAMRLFISGSAPLSETTFHAFRECTGHTILERYGMTETLMNTSNPYDSVRKPGSVGPVLPGVDVRIARDAGEEAGEGKVIGEIQLKGYNVFKGYWRQPEKTAQEFTPDGWFRTGDLGTLDEDGYLSIVGRGKDLIITGGYNVYPREVEGVLDTLDGIRESAVIGVPDPDFGERVIAIVVREPDGARNGEMVTEEGIIEAMKRTIANYKAPKRIFFVEDFPRNAMGKVQKNVLREEYAASWPKMIDSGV</sequence>
<dbReference type="Gene3D" id="3.30.300.30">
    <property type="match status" value="1"/>
</dbReference>
<protein>
    <submittedName>
        <fullName evidence="5">Malonyl-CoA/methylmalonyl-CoA synthetase</fullName>
    </submittedName>
</protein>
<evidence type="ECO:0000256" key="1">
    <source>
        <dbReference type="ARBA" id="ARBA00006432"/>
    </source>
</evidence>
<dbReference type="AlphaFoldDB" id="A0A450VRM5"/>
<dbReference type="Pfam" id="PF13193">
    <property type="entry name" value="AMP-binding_C"/>
    <property type="match status" value="1"/>
</dbReference>
<gene>
    <name evidence="5" type="ORF">BECKLPF1236A_GA0070988_1000914</name>
    <name evidence="6" type="ORF">BECKLPF1236C_GA0070990_1001110</name>
</gene>
<dbReference type="SUPFAM" id="SSF56801">
    <property type="entry name" value="Acetyl-CoA synthetase-like"/>
    <property type="match status" value="1"/>
</dbReference>
<evidence type="ECO:0000256" key="2">
    <source>
        <dbReference type="ARBA" id="ARBA00022598"/>
    </source>
</evidence>
<dbReference type="PANTHER" id="PTHR43201:SF8">
    <property type="entry name" value="ACYL-COA SYNTHETASE FAMILY MEMBER 3"/>
    <property type="match status" value="1"/>
</dbReference>
<dbReference type="PROSITE" id="PS00455">
    <property type="entry name" value="AMP_BINDING"/>
    <property type="match status" value="1"/>
</dbReference>
<dbReference type="InterPro" id="IPR042099">
    <property type="entry name" value="ANL_N_sf"/>
</dbReference>
<dbReference type="GO" id="GO:0031956">
    <property type="term" value="F:medium-chain fatty acid-CoA ligase activity"/>
    <property type="evidence" value="ECO:0007669"/>
    <property type="project" value="TreeGrafter"/>
</dbReference>
<dbReference type="InterPro" id="IPR000873">
    <property type="entry name" value="AMP-dep_synth/lig_dom"/>
</dbReference>
<evidence type="ECO:0000259" key="3">
    <source>
        <dbReference type="Pfam" id="PF00501"/>
    </source>
</evidence>
<dbReference type="NCBIfam" id="NF005702">
    <property type="entry name" value="PRK07514.1"/>
    <property type="match status" value="1"/>
</dbReference>
<dbReference type="GO" id="GO:0006631">
    <property type="term" value="P:fatty acid metabolic process"/>
    <property type="evidence" value="ECO:0007669"/>
    <property type="project" value="TreeGrafter"/>
</dbReference>
<reference evidence="5" key="1">
    <citation type="submission" date="2019-02" db="EMBL/GenBank/DDBJ databases">
        <authorList>
            <person name="Gruber-Vodicka R. H."/>
            <person name="Seah K. B. B."/>
        </authorList>
    </citation>
    <scope>NUCLEOTIDE SEQUENCE</scope>
    <source>
        <strain evidence="5">BECK_S312</strain>
        <strain evidence="6">BECK_S426</strain>
    </source>
</reference>
<dbReference type="PANTHER" id="PTHR43201">
    <property type="entry name" value="ACYL-COA SYNTHETASE"/>
    <property type="match status" value="1"/>
</dbReference>
<feature type="domain" description="AMP-dependent synthetase/ligase" evidence="3">
    <location>
        <begin position="26"/>
        <end position="373"/>
    </location>
</feature>
<name>A0A450VRM5_9GAMM</name>
<dbReference type="Gene3D" id="3.40.50.12780">
    <property type="entry name" value="N-terminal domain of ligase-like"/>
    <property type="match status" value="1"/>
</dbReference>
<organism evidence="5">
    <name type="scientific">Candidatus Kentrum sp. LPFa</name>
    <dbReference type="NCBI Taxonomy" id="2126335"/>
    <lineage>
        <taxon>Bacteria</taxon>
        <taxon>Pseudomonadati</taxon>
        <taxon>Pseudomonadota</taxon>
        <taxon>Gammaproteobacteria</taxon>
        <taxon>Candidatus Kentrum</taxon>
    </lineage>
</organism>
<accession>A0A450VRM5</accession>
<comment type="similarity">
    <text evidence="1">Belongs to the ATP-dependent AMP-binding enzyme family.</text>
</comment>
<keyword evidence="2" id="KW-0436">Ligase</keyword>
<dbReference type="InterPro" id="IPR045851">
    <property type="entry name" value="AMP-bd_C_sf"/>
</dbReference>
<proteinExistence type="inferred from homology"/>
<dbReference type="InterPro" id="IPR020845">
    <property type="entry name" value="AMP-binding_CS"/>
</dbReference>
<dbReference type="CDD" id="cd05941">
    <property type="entry name" value="MCS"/>
    <property type="match status" value="1"/>
</dbReference>
<feature type="domain" description="AMP-binding enzyme C-terminal" evidence="4">
    <location>
        <begin position="424"/>
        <end position="504"/>
    </location>
</feature>
<dbReference type="InterPro" id="IPR025110">
    <property type="entry name" value="AMP-bd_C"/>
</dbReference>
<dbReference type="Pfam" id="PF00501">
    <property type="entry name" value="AMP-binding"/>
    <property type="match status" value="1"/>
</dbReference>
<dbReference type="EMBL" id="CAADFM010000009">
    <property type="protein sequence ID" value="VFK07443.1"/>
    <property type="molecule type" value="Genomic_DNA"/>
</dbReference>
<evidence type="ECO:0000259" key="4">
    <source>
        <dbReference type="Pfam" id="PF13193"/>
    </source>
</evidence>
<evidence type="ECO:0000313" key="6">
    <source>
        <dbReference type="EMBL" id="VFK24210.1"/>
    </source>
</evidence>
<dbReference type="EMBL" id="CAADFP010000011">
    <property type="protein sequence ID" value="VFK24210.1"/>
    <property type="molecule type" value="Genomic_DNA"/>
</dbReference>